<evidence type="ECO:0000313" key="2">
    <source>
        <dbReference type="Proteomes" id="UP000271339"/>
    </source>
</evidence>
<gene>
    <name evidence="1" type="ORF">BXY75_2815</name>
</gene>
<dbReference type="RefSeq" id="WP_121908345.1">
    <property type="nucleotide sequence ID" value="NZ_REFC01000014.1"/>
</dbReference>
<dbReference type="AlphaFoldDB" id="A0A3L9YEV6"/>
<dbReference type="OrthoDB" id="8418771at2"/>
<reference evidence="1 2" key="1">
    <citation type="submission" date="2018-10" db="EMBL/GenBank/DDBJ databases">
        <title>Genomic Encyclopedia of Archaeal and Bacterial Type Strains, Phase II (KMG-II): from individual species to whole genera.</title>
        <authorList>
            <person name="Goeker M."/>
        </authorList>
    </citation>
    <scope>NUCLEOTIDE SEQUENCE [LARGE SCALE GENOMIC DNA]</scope>
    <source>
        <strain evidence="1 2">DSM 23424</strain>
    </source>
</reference>
<dbReference type="EMBL" id="REFC01000014">
    <property type="protein sequence ID" value="RMA58007.1"/>
    <property type="molecule type" value="Genomic_DNA"/>
</dbReference>
<name>A0A3L9YEV6_9FLAO</name>
<proteinExistence type="predicted"/>
<evidence type="ECO:0000313" key="1">
    <source>
        <dbReference type="EMBL" id="RMA58007.1"/>
    </source>
</evidence>
<comment type="caution">
    <text evidence="1">The sequence shown here is derived from an EMBL/GenBank/DDBJ whole genome shotgun (WGS) entry which is preliminary data.</text>
</comment>
<keyword evidence="2" id="KW-1185">Reference proteome</keyword>
<accession>A0A3L9YEV6</accession>
<organism evidence="1 2">
    <name type="scientific">Ulvibacter antarcticus</name>
    <dbReference type="NCBI Taxonomy" id="442714"/>
    <lineage>
        <taxon>Bacteria</taxon>
        <taxon>Pseudomonadati</taxon>
        <taxon>Bacteroidota</taxon>
        <taxon>Flavobacteriia</taxon>
        <taxon>Flavobacteriales</taxon>
        <taxon>Flavobacteriaceae</taxon>
        <taxon>Ulvibacter</taxon>
    </lineage>
</organism>
<evidence type="ECO:0008006" key="3">
    <source>
        <dbReference type="Google" id="ProtNLM"/>
    </source>
</evidence>
<dbReference type="Proteomes" id="UP000271339">
    <property type="component" value="Unassembled WGS sequence"/>
</dbReference>
<protein>
    <recommendedName>
        <fullName evidence="3">Phosphoribosylpyrophosphate synthetase</fullName>
    </recommendedName>
</protein>
<sequence>MEKSYTSLSVAIGALQNEGYTVDFNLAKNGLHSKSLKTEWKSCELDVIKYYRFEGMTDPGDNTILFVIETNDGKKGLLVDTYGADSGPVSREMIEKLRMHTND</sequence>